<comment type="caution">
    <text evidence="8">The sequence shown here is derived from an EMBL/GenBank/DDBJ whole genome shotgun (WGS) entry which is preliminary data.</text>
</comment>
<evidence type="ECO:0000313" key="8">
    <source>
        <dbReference type="EMBL" id="KAJ6733818.1"/>
    </source>
</evidence>
<reference evidence="8" key="1">
    <citation type="submission" date="2022-11" db="EMBL/GenBank/DDBJ databases">
        <authorList>
            <person name="Hyden B.L."/>
            <person name="Feng K."/>
            <person name="Yates T."/>
            <person name="Jawdy S."/>
            <person name="Smart L.B."/>
            <person name="Muchero W."/>
        </authorList>
    </citation>
    <scope>NUCLEOTIDE SEQUENCE</scope>
    <source>
        <tissue evidence="8">Shoot tip</tissue>
    </source>
</reference>
<gene>
    <name evidence="8" type="ORF">OIU74_005580</name>
</gene>
<keyword evidence="6" id="KW-0175">Coiled coil</keyword>
<dbReference type="PROSITE" id="PS00350">
    <property type="entry name" value="MADS_BOX_1"/>
    <property type="match status" value="1"/>
</dbReference>
<dbReference type="Proteomes" id="UP001151752">
    <property type="component" value="Chromosome 7"/>
</dbReference>
<feature type="coiled-coil region" evidence="6">
    <location>
        <begin position="104"/>
        <end position="131"/>
    </location>
</feature>
<evidence type="ECO:0000256" key="1">
    <source>
        <dbReference type="ARBA" id="ARBA00004123"/>
    </source>
</evidence>
<dbReference type="GO" id="GO:0046983">
    <property type="term" value="F:protein dimerization activity"/>
    <property type="evidence" value="ECO:0007669"/>
    <property type="project" value="InterPro"/>
</dbReference>
<accession>A0A9Q0UPP8</accession>
<dbReference type="InterPro" id="IPR036879">
    <property type="entry name" value="TF_MADSbox_sf"/>
</dbReference>
<keyword evidence="2" id="KW-0805">Transcription regulation</keyword>
<evidence type="ECO:0000256" key="3">
    <source>
        <dbReference type="ARBA" id="ARBA00023125"/>
    </source>
</evidence>
<dbReference type="GO" id="GO:0003677">
    <property type="term" value="F:DNA binding"/>
    <property type="evidence" value="ECO:0007669"/>
    <property type="project" value="UniProtKB-KW"/>
</dbReference>
<dbReference type="SMART" id="SM00432">
    <property type="entry name" value="MADS"/>
    <property type="match status" value="1"/>
</dbReference>
<organism evidence="8 9">
    <name type="scientific">Salix koriyanagi</name>
    <dbReference type="NCBI Taxonomy" id="2511006"/>
    <lineage>
        <taxon>Eukaryota</taxon>
        <taxon>Viridiplantae</taxon>
        <taxon>Streptophyta</taxon>
        <taxon>Embryophyta</taxon>
        <taxon>Tracheophyta</taxon>
        <taxon>Spermatophyta</taxon>
        <taxon>Magnoliopsida</taxon>
        <taxon>eudicotyledons</taxon>
        <taxon>Gunneridae</taxon>
        <taxon>Pentapetalae</taxon>
        <taxon>rosids</taxon>
        <taxon>fabids</taxon>
        <taxon>Malpighiales</taxon>
        <taxon>Salicaceae</taxon>
        <taxon>Saliceae</taxon>
        <taxon>Salix</taxon>
    </lineage>
</organism>
<sequence>MGRNKLPLKKIDNPCRRKITYSKRRDGIIKKATELSVLCDTDVGVLMYSPHGRLTTFSSNGSIEDIFLRYFDQSSEQGGTVEKEGYLYQNLKRLKHEKEMLEQIAKMEVLMEKVNEIRQKLQERREKMRSYNPDVVDINAILDANAHRQFLFDAIQNIEKLGMEIFHEPIDLQKSESLQVTLPATRDAHLTANELVYANGNRNLSQDDHQPKEAHLPVGPHLTLEYLRTQKHWNLQGRGQGNA</sequence>
<keyword evidence="5" id="KW-0539">Nucleus</keyword>
<evidence type="ECO:0000256" key="6">
    <source>
        <dbReference type="SAM" id="Coils"/>
    </source>
</evidence>
<dbReference type="PANTHER" id="PTHR48019">
    <property type="entry name" value="SERUM RESPONSE FACTOR HOMOLOG"/>
    <property type="match status" value="1"/>
</dbReference>
<dbReference type="InterPro" id="IPR050142">
    <property type="entry name" value="MADS-box/MEF2_TF"/>
</dbReference>
<dbReference type="SUPFAM" id="SSF55455">
    <property type="entry name" value="SRF-like"/>
    <property type="match status" value="1"/>
</dbReference>
<protein>
    <submittedName>
        <fullName evidence="8">SERUM RESPONSE FACTOR-like protein</fullName>
    </submittedName>
</protein>
<evidence type="ECO:0000313" key="9">
    <source>
        <dbReference type="Proteomes" id="UP001151752"/>
    </source>
</evidence>
<dbReference type="PRINTS" id="PR00404">
    <property type="entry name" value="MADSDOMAIN"/>
</dbReference>
<keyword evidence="9" id="KW-1185">Reference proteome</keyword>
<evidence type="ECO:0000259" key="7">
    <source>
        <dbReference type="PROSITE" id="PS50066"/>
    </source>
</evidence>
<dbReference type="InterPro" id="IPR002100">
    <property type="entry name" value="TF_MADSbox"/>
</dbReference>
<dbReference type="GO" id="GO:0005634">
    <property type="term" value="C:nucleus"/>
    <property type="evidence" value="ECO:0007669"/>
    <property type="project" value="UniProtKB-SubCell"/>
</dbReference>
<evidence type="ECO:0000256" key="4">
    <source>
        <dbReference type="ARBA" id="ARBA00023163"/>
    </source>
</evidence>
<feature type="domain" description="MADS-box" evidence="7">
    <location>
        <begin position="1"/>
        <end position="61"/>
    </location>
</feature>
<keyword evidence="4" id="KW-0804">Transcription</keyword>
<dbReference type="EMBL" id="JAPFFM010000011">
    <property type="protein sequence ID" value="KAJ6733818.1"/>
    <property type="molecule type" value="Genomic_DNA"/>
</dbReference>
<name>A0A9Q0UPP8_9ROSI</name>
<evidence type="ECO:0000256" key="2">
    <source>
        <dbReference type="ARBA" id="ARBA00023015"/>
    </source>
</evidence>
<keyword evidence="3" id="KW-0238">DNA-binding</keyword>
<dbReference type="Pfam" id="PF00319">
    <property type="entry name" value="SRF-TF"/>
    <property type="match status" value="1"/>
</dbReference>
<dbReference type="AlphaFoldDB" id="A0A9Q0UPP8"/>
<dbReference type="PROSITE" id="PS50066">
    <property type="entry name" value="MADS_BOX_2"/>
    <property type="match status" value="1"/>
</dbReference>
<evidence type="ECO:0000256" key="5">
    <source>
        <dbReference type="ARBA" id="ARBA00023242"/>
    </source>
</evidence>
<reference evidence="8" key="2">
    <citation type="journal article" date="2023" name="Int. J. Mol. Sci.">
        <title>De Novo Assembly and Annotation of 11 Diverse Shrub Willow (Salix) Genomes Reveals Novel Gene Organization in Sex-Linked Regions.</title>
        <authorList>
            <person name="Hyden B."/>
            <person name="Feng K."/>
            <person name="Yates T.B."/>
            <person name="Jawdy S."/>
            <person name="Cereghino C."/>
            <person name="Smart L.B."/>
            <person name="Muchero W."/>
        </authorList>
    </citation>
    <scope>NUCLEOTIDE SEQUENCE</scope>
    <source>
        <tissue evidence="8">Shoot tip</tissue>
    </source>
</reference>
<proteinExistence type="predicted"/>
<dbReference type="Gene3D" id="3.40.1810.10">
    <property type="entry name" value="Transcription factor, MADS-box"/>
    <property type="match status" value="1"/>
</dbReference>
<comment type="subcellular location">
    <subcellularLocation>
        <location evidence="1">Nucleus</location>
    </subcellularLocation>
</comment>